<evidence type="ECO:0000256" key="1">
    <source>
        <dbReference type="SAM" id="MobiDB-lite"/>
    </source>
</evidence>
<dbReference type="PROSITE" id="PS51257">
    <property type="entry name" value="PROKAR_LIPOPROTEIN"/>
    <property type="match status" value="1"/>
</dbReference>
<dbReference type="AlphaFoldDB" id="A0A1G9W8P0"/>
<proteinExistence type="predicted"/>
<evidence type="ECO:0008006" key="5">
    <source>
        <dbReference type="Google" id="ProtNLM"/>
    </source>
</evidence>
<dbReference type="OrthoDB" id="4328722at2"/>
<feature type="compositionally biased region" description="Polar residues" evidence="1">
    <location>
        <begin position="106"/>
        <end position="120"/>
    </location>
</feature>
<dbReference type="STRING" id="1196353.SAMN05444921_113201"/>
<dbReference type="Proteomes" id="UP000199063">
    <property type="component" value="Unassembled WGS sequence"/>
</dbReference>
<keyword evidence="4" id="KW-1185">Reference proteome</keyword>
<organism evidence="3 4">
    <name type="scientific">Streptomyces wuyuanensis</name>
    <dbReference type="NCBI Taxonomy" id="1196353"/>
    <lineage>
        <taxon>Bacteria</taxon>
        <taxon>Bacillati</taxon>
        <taxon>Actinomycetota</taxon>
        <taxon>Actinomycetes</taxon>
        <taxon>Kitasatosporales</taxon>
        <taxon>Streptomycetaceae</taxon>
        <taxon>Streptomyces</taxon>
    </lineage>
</organism>
<sequence length="478" mass="48395">MRHATRRLLVPALTALALAASGCSTGPDSSDRPEAGPTPAATAAAGDATEQLDVEAAPQGEATPTAVARRTTKGTTDAAESTLKVAAYDKRTRRAVIAAPPRDTNPPGSGSPTARPTGSPTAAAPVKTGDVIASAPAPGAPDGLLAEVTEVLGTTDRGTEVRTAPTTLSTLLADDKAEGQVPVDPSTVDVEPLVEGVKVSWARTGGATFGPSGSKLPLGSLRLDVGAALATADDAPVSAAASLSGFVQLAPQVEFSYDGSANGQSGRPAPGSAFLGMTGDWTAQWALKGRASAKATQRIPFAKLHADPVIQVGPVPVVVNLDLTCYLQVEADGRITLDVRQDVQGDFRVGGTYAPGNGWTPVSTSDVKSTPVRTTVTAAGQAKATLGAEASVGLYGMVGLTADFAPYLRAEAEARADAATDGTASLTGTWALHGGFDLSGNLQLQLAIFGTPILQHRIPLGSLHREWPLANGKGALAA</sequence>
<evidence type="ECO:0000256" key="2">
    <source>
        <dbReference type="SAM" id="SignalP"/>
    </source>
</evidence>
<protein>
    <recommendedName>
        <fullName evidence="5">Lipoprotein</fullName>
    </recommendedName>
</protein>
<evidence type="ECO:0000313" key="3">
    <source>
        <dbReference type="EMBL" id="SDM80809.1"/>
    </source>
</evidence>
<dbReference type="GeneID" id="40831379"/>
<feature type="signal peptide" evidence="2">
    <location>
        <begin position="1"/>
        <end position="19"/>
    </location>
</feature>
<dbReference type="EMBL" id="FNHI01000013">
    <property type="protein sequence ID" value="SDM80809.1"/>
    <property type="molecule type" value="Genomic_DNA"/>
</dbReference>
<dbReference type="RefSeq" id="WP_093656865.1">
    <property type="nucleotide sequence ID" value="NZ_FNHI01000013.1"/>
</dbReference>
<reference evidence="4" key="1">
    <citation type="submission" date="2016-10" db="EMBL/GenBank/DDBJ databases">
        <authorList>
            <person name="Varghese N."/>
            <person name="Submissions S."/>
        </authorList>
    </citation>
    <scope>NUCLEOTIDE SEQUENCE [LARGE SCALE GENOMIC DNA]</scope>
    <source>
        <strain evidence="4">CGMCC 4.7042</strain>
    </source>
</reference>
<evidence type="ECO:0000313" key="4">
    <source>
        <dbReference type="Proteomes" id="UP000199063"/>
    </source>
</evidence>
<gene>
    <name evidence="3" type="ORF">SAMN05444921_113201</name>
</gene>
<keyword evidence="2" id="KW-0732">Signal</keyword>
<feature type="chain" id="PRO_5011764668" description="Lipoprotein" evidence="2">
    <location>
        <begin position="20"/>
        <end position="478"/>
    </location>
</feature>
<name>A0A1G9W8P0_9ACTN</name>
<accession>A0A1G9W8P0</accession>
<feature type="region of interest" description="Disordered" evidence="1">
    <location>
        <begin position="22"/>
        <end position="125"/>
    </location>
</feature>
<feature type="compositionally biased region" description="Low complexity" evidence="1">
    <location>
        <begin position="35"/>
        <end position="49"/>
    </location>
</feature>